<dbReference type="EMBL" id="JAVRER010000007">
    <property type="protein sequence ID" value="MDT0415058.1"/>
    <property type="molecule type" value="Genomic_DNA"/>
</dbReference>
<dbReference type="RefSeq" id="WP_311676740.1">
    <property type="nucleotide sequence ID" value="NZ_JAVRER010000007.1"/>
</dbReference>
<comment type="caution">
    <text evidence="2">The sequence shown here is derived from an EMBL/GenBank/DDBJ whole genome shotgun (WGS) entry which is preliminary data.</text>
</comment>
<proteinExistence type="predicted"/>
<feature type="compositionally biased region" description="Low complexity" evidence="1">
    <location>
        <begin position="132"/>
        <end position="146"/>
    </location>
</feature>
<dbReference type="Proteomes" id="UP001183607">
    <property type="component" value="Unassembled WGS sequence"/>
</dbReference>
<dbReference type="SUPFAM" id="SSF51735">
    <property type="entry name" value="NAD(P)-binding Rossmann-fold domains"/>
    <property type="match status" value="1"/>
</dbReference>
<accession>A0ABD5E1W6</accession>
<organism evidence="2 3">
    <name type="scientific">Streptomyces evansiae</name>
    <dbReference type="NCBI Taxonomy" id="3075535"/>
    <lineage>
        <taxon>Bacteria</taxon>
        <taxon>Bacillati</taxon>
        <taxon>Actinomycetota</taxon>
        <taxon>Actinomycetes</taxon>
        <taxon>Kitasatosporales</taxon>
        <taxon>Streptomycetaceae</taxon>
        <taxon>Streptomyces</taxon>
    </lineage>
</organism>
<dbReference type="InterPro" id="IPR036291">
    <property type="entry name" value="NAD(P)-bd_dom_sf"/>
</dbReference>
<feature type="region of interest" description="Disordered" evidence="1">
    <location>
        <begin position="132"/>
        <end position="152"/>
    </location>
</feature>
<evidence type="ECO:0000256" key="1">
    <source>
        <dbReference type="SAM" id="MobiDB-lite"/>
    </source>
</evidence>
<evidence type="ECO:0000313" key="2">
    <source>
        <dbReference type="EMBL" id="MDT0415058.1"/>
    </source>
</evidence>
<reference evidence="3" key="1">
    <citation type="submission" date="2023-07" db="EMBL/GenBank/DDBJ databases">
        <title>30 novel species of actinomycetes from the DSMZ collection.</title>
        <authorList>
            <person name="Nouioui I."/>
        </authorList>
    </citation>
    <scope>NUCLEOTIDE SEQUENCE [LARGE SCALE GENOMIC DNA]</scope>
    <source>
        <strain evidence="3">DSM 41982</strain>
    </source>
</reference>
<evidence type="ECO:0000313" key="3">
    <source>
        <dbReference type="Proteomes" id="UP001183607"/>
    </source>
</evidence>
<feature type="region of interest" description="Disordered" evidence="1">
    <location>
        <begin position="1"/>
        <end position="22"/>
    </location>
</feature>
<name>A0ABD5E1W6_9ACTN</name>
<dbReference type="AlphaFoldDB" id="A0ABD5E1W6"/>
<gene>
    <name evidence="2" type="ORF">RM574_06095</name>
</gene>
<protein>
    <submittedName>
        <fullName evidence="2">Uncharacterized protein</fullName>
    </submittedName>
</protein>
<sequence>MRDREGRATVGTERPAKAAEGSTPHVLVVGATRVLRPSVRALVARGTAVTAVARDGRALAKLAAECGPLVRALAADAGAPGFARALRDAGGHGGFTGALVYTPALPAPRAKDLLGGTRVLILPSAWAAPDAARTAPEAAGPSGASAWTPDDLPAQTAGSRRLVLGWHAAAGASRWHTPEEISAAALALLDAPARTDAVLGTVRPWSARPA</sequence>